<dbReference type="OrthoDB" id="61321at2759"/>
<protein>
    <recommendedName>
        <fullName evidence="4">Carbohydrate-binding domain-containing protein</fullName>
    </recommendedName>
</protein>
<reference evidence="3" key="2">
    <citation type="submission" date="2020-04" db="EMBL/GenBank/DDBJ databases">
        <authorList>
            <consortium name="NCBI Genome Project"/>
        </authorList>
    </citation>
    <scope>NUCLEOTIDE SEQUENCE</scope>
    <source>
        <strain evidence="3">CBS 342.82</strain>
    </source>
</reference>
<keyword evidence="2" id="KW-1185">Reference proteome</keyword>
<dbReference type="AlphaFoldDB" id="A0A6J3LWP6"/>
<evidence type="ECO:0000313" key="2">
    <source>
        <dbReference type="Proteomes" id="UP000504637"/>
    </source>
</evidence>
<dbReference type="Gene3D" id="2.60.40.1190">
    <property type="match status" value="1"/>
</dbReference>
<gene>
    <name evidence="3" type="ORF">K489DRAFT_383278</name>
</gene>
<reference evidence="3" key="1">
    <citation type="submission" date="2020-01" db="EMBL/GenBank/DDBJ databases">
        <authorList>
            <consortium name="DOE Joint Genome Institute"/>
            <person name="Haridas S."/>
            <person name="Albert R."/>
            <person name="Binder M."/>
            <person name="Bloem J."/>
            <person name="Labutti K."/>
            <person name="Salamov A."/>
            <person name="Andreopoulos B."/>
            <person name="Baker S.E."/>
            <person name="Barry K."/>
            <person name="Bills G."/>
            <person name="Bluhm B.H."/>
            <person name="Cannon C."/>
            <person name="Castanera R."/>
            <person name="Culley D.E."/>
            <person name="Daum C."/>
            <person name="Ezra D."/>
            <person name="Gonzalez J.B."/>
            <person name="Henrissat B."/>
            <person name="Kuo A."/>
            <person name="Liang C."/>
            <person name="Lipzen A."/>
            <person name="Lutzoni F."/>
            <person name="Magnuson J."/>
            <person name="Mondo S."/>
            <person name="Nolan M."/>
            <person name="Ohm R."/>
            <person name="Pangilinan J."/>
            <person name="Park H.-J."/>
            <person name="Ramirez L."/>
            <person name="Alfaro M."/>
            <person name="Sun H."/>
            <person name="Tritt A."/>
            <person name="Yoshinaga Y."/>
            <person name="Zwiers L.-H."/>
            <person name="Turgeon B.G."/>
            <person name="Goodwin S.B."/>
            <person name="Spatafora J.W."/>
            <person name="Crous P.W."/>
            <person name="Grigoriev I.V."/>
        </authorList>
    </citation>
    <scope>NUCLEOTIDE SEQUENCE</scope>
    <source>
        <strain evidence="3">CBS 342.82</strain>
    </source>
</reference>
<dbReference type="Proteomes" id="UP000504637">
    <property type="component" value="Unplaced"/>
</dbReference>
<dbReference type="GeneID" id="54363360"/>
<feature type="chain" id="PRO_5027033698" description="Carbohydrate-binding domain-containing protein" evidence="1">
    <location>
        <begin position="19"/>
        <end position="226"/>
    </location>
</feature>
<proteinExistence type="predicted"/>
<feature type="signal peptide" evidence="1">
    <location>
        <begin position="1"/>
        <end position="18"/>
    </location>
</feature>
<accession>A0A6J3LWP6</accession>
<sequence>MLYTYLSAAALLAQATFALNVPTLKVPACPKKGTITYNKTVPDLAEFPKTQVDICYDESSIQLTFTAYNETNFYYDPSLGQNEAIYNYEVMEAFIYQGTKDPQTYLEYEINPGNITYSAFVYNPSKVRASGAAFDHFYINNTQTDGFTAATTLDRYAKKWTSYVQVPLGIFNVDKGEAKGTQWRMNFFRTVVSPKTFPNQLLGSWSPPTDAPSFHETPYFGRVTFV</sequence>
<reference evidence="3" key="3">
    <citation type="submission" date="2025-08" db="UniProtKB">
        <authorList>
            <consortium name="RefSeq"/>
        </authorList>
    </citation>
    <scope>IDENTIFICATION</scope>
    <source>
        <strain evidence="3">CBS 342.82</strain>
    </source>
</reference>
<dbReference type="CDD" id="cd09620">
    <property type="entry name" value="CBM9_like_3"/>
    <property type="match status" value="1"/>
</dbReference>
<evidence type="ECO:0008006" key="4">
    <source>
        <dbReference type="Google" id="ProtNLM"/>
    </source>
</evidence>
<dbReference type="SUPFAM" id="SSF49344">
    <property type="entry name" value="CBD9-like"/>
    <property type="match status" value="1"/>
</dbReference>
<evidence type="ECO:0000313" key="3">
    <source>
        <dbReference type="RefSeq" id="XP_033456750.1"/>
    </source>
</evidence>
<dbReference type="RefSeq" id="XP_033456750.1">
    <property type="nucleotide sequence ID" value="XM_033605560.1"/>
</dbReference>
<organism evidence="3">
    <name type="scientific">Dissoconium aciculare CBS 342.82</name>
    <dbReference type="NCBI Taxonomy" id="1314786"/>
    <lineage>
        <taxon>Eukaryota</taxon>
        <taxon>Fungi</taxon>
        <taxon>Dikarya</taxon>
        <taxon>Ascomycota</taxon>
        <taxon>Pezizomycotina</taxon>
        <taxon>Dothideomycetes</taxon>
        <taxon>Dothideomycetidae</taxon>
        <taxon>Mycosphaerellales</taxon>
        <taxon>Dissoconiaceae</taxon>
        <taxon>Dissoconium</taxon>
    </lineage>
</organism>
<keyword evidence="1" id="KW-0732">Signal</keyword>
<evidence type="ECO:0000256" key="1">
    <source>
        <dbReference type="SAM" id="SignalP"/>
    </source>
</evidence>
<name>A0A6J3LWP6_9PEZI</name>